<dbReference type="STRING" id="561061.SAMN05660862_1873"/>
<name>A0A1X7JLM1_9SPHI</name>
<dbReference type="RefSeq" id="WP_200811772.1">
    <property type="nucleotide sequence ID" value="NZ_CP038029.1"/>
</dbReference>
<proteinExistence type="predicted"/>
<dbReference type="GO" id="GO:0016747">
    <property type="term" value="F:acyltransferase activity, transferring groups other than amino-acyl groups"/>
    <property type="evidence" value="ECO:0007669"/>
    <property type="project" value="InterPro"/>
</dbReference>
<sequence length="182" mass="21057">MRKMYDFKYLVNLRYEWIYMDYQIQYKKYEEGDFDTFFELVQRDEVMKYVTGKGLTEAEARAKFDSDLLVNKGHPSLGYFLVIDGNTGAVMGDAKLEFNKRDPQYFEVGYLLKEAYWGQGLGTKVCAAMLELAAQIDPTRDIIGIIDPENGASKRLLEKFGFTSYFIGIEDDLPTEKLILKK</sequence>
<dbReference type="Gene3D" id="3.40.630.30">
    <property type="match status" value="1"/>
</dbReference>
<dbReference type="InterPro" id="IPR051531">
    <property type="entry name" value="N-acetyltransferase"/>
</dbReference>
<keyword evidence="3" id="KW-1185">Reference proteome</keyword>
<dbReference type="SUPFAM" id="SSF55729">
    <property type="entry name" value="Acyl-CoA N-acyltransferases (Nat)"/>
    <property type="match status" value="1"/>
</dbReference>
<evidence type="ECO:0000259" key="1">
    <source>
        <dbReference type="PROSITE" id="PS51186"/>
    </source>
</evidence>
<dbReference type="PANTHER" id="PTHR43792:SF1">
    <property type="entry name" value="N-ACETYLTRANSFERASE DOMAIN-CONTAINING PROTEIN"/>
    <property type="match status" value="1"/>
</dbReference>
<protein>
    <submittedName>
        <fullName evidence="2">Ribosomal-protein-alanine N-acetyltransferase</fullName>
    </submittedName>
</protein>
<reference evidence="2 3" key="1">
    <citation type="submission" date="2017-04" db="EMBL/GenBank/DDBJ databases">
        <authorList>
            <person name="Afonso C.L."/>
            <person name="Miller P.J."/>
            <person name="Scott M.A."/>
            <person name="Spackman E."/>
            <person name="Goraichik I."/>
            <person name="Dimitrov K.M."/>
            <person name="Suarez D.L."/>
            <person name="Swayne D.E."/>
        </authorList>
    </citation>
    <scope>NUCLEOTIDE SEQUENCE [LARGE SCALE GENOMIC DNA]</scope>
    <source>
        <strain evidence="2 3">DSM 22418</strain>
    </source>
</reference>
<dbReference type="AlphaFoldDB" id="A0A1X7JLM1"/>
<accession>A0A1X7JLM1</accession>
<keyword evidence="2" id="KW-0808">Transferase</keyword>
<dbReference type="Pfam" id="PF13302">
    <property type="entry name" value="Acetyltransf_3"/>
    <property type="match status" value="1"/>
</dbReference>
<evidence type="ECO:0000313" key="2">
    <source>
        <dbReference type="EMBL" id="SMG29080.1"/>
    </source>
</evidence>
<dbReference type="Proteomes" id="UP000192980">
    <property type="component" value="Unassembled WGS sequence"/>
</dbReference>
<gene>
    <name evidence="2" type="ORF">SAMN05660862_1873</name>
</gene>
<evidence type="ECO:0000313" key="3">
    <source>
        <dbReference type="Proteomes" id="UP000192980"/>
    </source>
</evidence>
<dbReference type="EMBL" id="FXAU01000003">
    <property type="protein sequence ID" value="SMG29080.1"/>
    <property type="molecule type" value="Genomic_DNA"/>
</dbReference>
<feature type="domain" description="N-acetyltransferase" evidence="1">
    <location>
        <begin position="24"/>
        <end position="182"/>
    </location>
</feature>
<dbReference type="InterPro" id="IPR000182">
    <property type="entry name" value="GNAT_dom"/>
</dbReference>
<organism evidence="2 3">
    <name type="scientific">Sphingobacterium psychroaquaticum</name>
    <dbReference type="NCBI Taxonomy" id="561061"/>
    <lineage>
        <taxon>Bacteria</taxon>
        <taxon>Pseudomonadati</taxon>
        <taxon>Bacteroidota</taxon>
        <taxon>Sphingobacteriia</taxon>
        <taxon>Sphingobacteriales</taxon>
        <taxon>Sphingobacteriaceae</taxon>
        <taxon>Sphingobacterium</taxon>
    </lineage>
</organism>
<dbReference type="PANTHER" id="PTHR43792">
    <property type="entry name" value="GNAT FAMILY, PUTATIVE (AFU_ORTHOLOGUE AFUA_3G00765)-RELATED-RELATED"/>
    <property type="match status" value="1"/>
</dbReference>
<dbReference type="InterPro" id="IPR016181">
    <property type="entry name" value="Acyl_CoA_acyltransferase"/>
</dbReference>
<dbReference type="PROSITE" id="PS51186">
    <property type="entry name" value="GNAT"/>
    <property type="match status" value="1"/>
</dbReference>